<dbReference type="PANTHER" id="PTHR30126:SF98">
    <property type="entry name" value="HTH-TYPE TRANSCRIPTIONAL ACTIVATOR BAUR"/>
    <property type="match status" value="1"/>
</dbReference>
<dbReference type="GO" id="GO:0003700">
    <property type="term" value="F:DNA-binding transcription factor activity"/>
    <property type="evidence" value="ECO:0007669"/>
    <property type="project" value="InterPro"/>
</dbReference>
<feature type="domain" description="HTH lysR-type" evidence="6">
    <location>
        <begin position="85"/>
        <end position="142"/>
    </location>
</feature>
<organism evidence="7 8">
    <name type="scientific">Blastomonas natatoria</name>
    <dbReference type="NCBI Taxonomy" id="34015"/>
    <lineage>
        <taxon>Bacteria</taxon>
        <taxon>Pseudomonadati</taxon>
        <taxon>Pseudomonadota</taxon>
        <taxon>Alphaproteobacteria</taxon>
        <taxon>Sphingomonadales</taxon>
        <taxon>Sphingomonadaceae</taxon>
        <taxon>Blastomonas</taxon>
    </lineage>
</organism>
<dbReference type="PRINTS" id="PR00039">
    <property type="entry name" value="HTHLYSR"/>
</dbReference>
<dbReference type="InterPro" id="IPR005119">
    <property type="entry name" value="LysR_subst-bd"/>
</dbReference>
<keyword evidence="4" id="KW-0804">Transcription</keyword>
<gene>
    <name evidence="7" type="ORF">C7451_101470</name>
</gene>
<dbReference type="Gene3D" id="3.40.190.290">
    <property type="match status" value="1"/>
</dbReference>
<dbReference type="Pfam" id="PF03466">
    <property type="entry name" value="LysR_substrate"/>
    <property type="match status" value="1"/>
</dbReference>
<dbReference type="Gene3D" id="1.10.10.10">
    <property type="entry name" value="Winged helix-like DNA-binding domain superfamily/Winged helix DNA-binding domain"/>
    <property type="match status" value="2"/>
</dbReference>
<feature type="domain" description="HTH lysR-type" evidence="6">
    <location>
        <begin position="6"/>
        <end position="63"/>
    </location>
</feature>
<dbReference type="InterPro" id="IPR036390">
    <property type="entry name" value="WH_DNA-bd_sf"/>
</dbReference>
<feature type="chain" id="PRO_5016011847" evidence="5">
    <location>
        <begin position="26"/>
        <end position="380"/>
    </location>
</feature>
<evidence type="ECO:0000256" key="5">
    <source>
        <dbReference type="SAM" id="SignalP"/>
    </source>
</evidence>
<accession>A0A2V3VCA5</accession>
<evidence type="ECO:0000313" key="7">
    <source>
        <dbReference type="EMBL" id="PXW79403.1"/>
    </source>
</evidence>
<keyword evidence="8" id="KW-1185">Reference proteome</keyword>
<evidence type="ECO:0000256" key="3">
    <source>
        <dbReference type="ARBA" id="ARBA00023125"/>
    </source>
</evidence>
<dbReference type="OrthoDB" id="7840053at2"/>
<dbReference type="PROSITE" id="PS50931">
    <property type="entry name" value="HTH_LYSR"/>
    <property type="match status" value="2"/>
</dbReference>
<keyword evidence="2" id="KW-0805">Transcription regulation</keyword>
<dbReference type="Pfam" id="PF00126">
    <property type="entry name" value="HTH_1"/>
    <property type="match status" value="2"/>
</dbReference>
<keyword evidence="3" id="KW-0238">DNA-binding</keyword>
<dbReference type="InterPro" id="IPR036388">
    <property type="entry name" value="WH-like_DNA-bd_sf"/>
</dbReference>
<dbReference type="GO" id="GO:0000976">
    <property type="term" value="F:transcription cis-regulatory region binding"/>
    <property type="evidence" value="ECO:0007669"/>
    <property type="project" value="TreeGrafter"/>
</dbReference>
<name>A0A2V3VCA5_9SPHN</name>
<evidence type="ECO:0000256" key="1">
    <source>
        <dbReference type="ARBA" id="ARBA00009437"/>
    </source>
</evidence>
<evidence type="ECO:0000256" key="4">
    <source>
        <dbReference type="ARBA" id="ARBA00023163"/>
    </source>
</evidence>
<sequence>MMMENLNLRHLRAVLAILRLGSVSAAAEAVSISQPAITQGLCKLETQLGIALFSRMPEGMQPTEAAALLAPRIACALDHVGSPRVTMAQMRALLAVAEGGSYARASALTGLSQPSLHRALADLGIALRRTLVERRGKGIGFTESGRRMIRAFRLARAELLAGLAEVETLKGREVGKIAIGAMPLSRARVLPAAVAAFHAQFPDVRIVITEGAFADLIEPLRDGDLDLVIGALREPIPGSDVEQQALFLDRPAIIGRSDHPLADRVPTLAELAAYPWIVSPQGTPLHGRWREMFEQAGLPLPTVPIECGSVIAIRQLLVTSDFLTMLSPDQVAVELSTQWLRKIVDAPAGLTRTIGVVTRTGWRPTLAQAAFLEQLRLASR</sequence>
<comment type="similarity">
    <text evidence="1">Belongs to the LysR transcriptional regulatory family.</text>
</comment>
<dbReference type="Proteomes" id="UP000248014">
    <property type="component" value="Unassembled WGS sequence"/>
</dbReference>
<keyword evidence="5" id="KW-0732">Signal</keyword>
<proteinExistence type="inferred from homology"/>
<evidence type="ECO:0000256" key="2">
    <source>
        <dbReference type="ARBA" id="ARBA00023015"/>
    </source>
</evidence>
<reference evidence="7 8" key="1">
    <citation type="submission" date="2018-05" db="EMBL/GenBank/DDBJ databases">
        <title>Genomic Encyclopedia of Type Strains, Phase IV (KMG-IV): sequencing the most valuable type-strain genomes for metagenomic binning, comparative biology and taxonomic classification.</title>
        <authorList>
            <person name="Goeker M."/>
        </authorList>
    </citation>
    <scope>NUCLEOTIDE SEQUENCE [LARGE SCALE GENOMIC DNA]</scope>
    <source>
        <strain evidence="7 8">DSM 3183</strain>
    </source>
</reference>
<dbReference type="InterPro" id="IPR000847">
    <property type="entry name" value="LysR_HTH_N"/>
</dbReference>
<dbReference type="PANTHER" id="PTHR30126">
    <property type="entry name" value="HTH-TYPE TRANSCRIPTIONAL REGULATOR"/>
    <property type="match status" value="1"/>
</dbReference>
<evidence type="ECO:0000259" key="6">
    <source>
        <dbReference type="PROSITE" id="PS50931"/>
    </source>
</evidence>
<dbReference type="SUPFAM" id="SSF46785">
    <property type="entry name" value="Winged helix' DNA-binding domain"/>
    <property type="match status" value="2"/>
</dbReference>
<protein>
    <submittedName>
        <fullName evidence="7">Regulatory helix-turn-helix LysR family protein</fullName>
    </submittedName>
</protein>
<comment type="caution">
    <text evidence="7">The sequence shown here is derived from an EMBL/GenBank/DDBJ whole genome shotgun (WGS) entry which is preliminary data.</text>
</comment>
<evidence type="ECO:0000313" key="8">
    <source>
        <dbReference type="Proteomes" id="UP000248014"/>
    </source>
</evidence>
<dbReference type="SUPFAM" id="SSF53850">
    <property type="entry name" value="Periplasmic binding protein-like II"/>
    <property type="match status" value="1"/>
</dbReference>
<dbReference type="EMBL" id="QJJM01000001">
    <property type="protein sequence ID" value="PXW79403.1"/>
    <property type="molecule type" value="Genomic_DNA"/>
</dbReference>
<dbReference type="AlphaFoldDB" id="A0A2V3VCA5"/>
<dbReference type="RefSeq" id="WP_110297335.1">
    <property type="nucleotide sequence ID" value="NZ_QJJM01000001.1"/>
</dbReference>
<feature type="signal peptide" evidence="5">
    <location>
        <begin position="1"/>
        <end position="25"/>
    </location>
</feature>